<protein>
    <submittedName>
        <fullName evidence="1">Uncharacterized protein</fullName>
    </submittedName>
</protein>
<evidence type="ECO:0000313" key="2">
    <source>
        <dbReference type="Proteomes" id="UP000324222"/>
    </source>
</evidence>
<sequence length="82" mass="9476">MVTSCNYSSIEAATAVHQCLFTSQRPSFHAQRYPQNLLLVHHKTPREKACITINHTEISKVTWWSGQKTRTYTLPSPWPEAY</sequence>
<proteinExistence type="predicted"/>
<gene>
    <name evidence="1" type="ORF">E2C01_005553</name>
</gene>
<reference evidence="1 2" key="1">
    <citation type="submission" date="2019-05" db="EMBL/GenBank/DDBJ databases">
        <title>Another draft genome of Portunus trituberculatus and its Hox gene families provides insights of decapod evolution.</title>
        <authorList>
            <person name="Jeong J.-H."/>
            <person name="Song I."/>
            <person name="Kim S."/>
            <person name="Choi T."/>
            <person name="Kim D."/>
            <person name="Ryu S."/>
            <person name="Kim W."/>
        </authorList>
    </citation>
    <scope>NUCLEOTIDE SEQUENCE [LARGE SCALE GENOMIC DNA]</scope>
    <source>
        <tissue evidence="1">Muscle</tissue>
    </source>
</reference>
<accession>A0A5B7CTV2</accession>
<comment type="caution">
    <text evidence="1">The sequence shown here is derived from an EMBL/GenBank/DDBJ whole genome shotgun (WGS) entry which is preliminary data.</text>
</comment>
<organism evidence="1 2">
    <name type="scientific">Portunus trituberculatus</name>
    <name type="common">Swimming crab</name>
    <name type="synonym">Neptunus trituberculatus</name>
    <dbReference type="NCBI Taxonomy" id="210409"/>
    <lineage>
        <taxon>Eukaryota</taxon>
        <taxon>Metazoa</taxon>
        <taxon>Ecdysozoa</taxon>
        <taxon>Arthropoda</taxon>
        <taxon>Crustacea</taxon>
        <taxon>Multicrustacea</taxon>
        <taxon>Malacostraca</taxon>
        <taxon>Eumalacostraca</taxon>
        <taxon>Eucarida</taxon>
        <taxon>Decapoda</taxon>
        <taxon>Pleocyemata</taxon>
        <taxon>Brachyura</taxon>
        <taxon>Eubrachyura</taxon>
        <taxon>Portunoidea</taxon>
        <taxon>Portunidae</taxon>
        <taxon>Portuninae</taxon>
        <taxon>Portunus</taxon>
    </lineage>
</organism>
<keyword evidence="2" id="KW-1185">Reference proteome</keyword>
<evidence type="ECO:0000313" key="1">
    <source>
        <dbReference type="EMBL" id="MPC12839.1"/>
    </source>
</evidence>
<dbReference type="EMBL" id="VSRR010000240">
    <property type="protein sequence ID" value="MPC12839.1"/>
    <property type="molecule type" value="Genomic_DNA"/>
</dbReference>
<dbReference type="AlphaFoldDB" id="A0A5B7CTV2"/>
<name>A0A5B7CTV2_PORTR</name>
<dbReference type="Proteomes" id="UP000324222">
    <property type="component" value="Unassembled WGS sequence"/>
</dbReference>